<comment type="caution">
    <text evidence="9">The sequence shown here is derived from an EMBL/GenBank/DDBJ whole genome shotgun (WGS) entry which is preliminary data.</text>
</comment>
<dbReference type="AlphaFoldDB" id="A0A9P6PKZ7"/>
<evidence type="ECO:0000256" key="8">
    <source>
        <dbReference type="SAM" id="SignalP"/>
    </source>
</evidence>
<dbReference type="GO" id="GO:0004185">
    <property type="term" value="F:serine-type carboxypeptidase activity"/>
    <property type="evidence" value="ECO:0007669"/>
    <property type="project" value="InterPro"/>
</dbReference>
<name>A0A9P6PKZ7_9FUNG</name>
<evidence type="ECO:0000256" key="5">
    <source>
        <dbReference type="ARBA" id="ARBA00022801"/>
    </source>
</evidence>
<keyword evidence="5" id="KW-0378">Hydrolase</keyword>
<dbReference type="Pfam" id="PF00450">
    <property type="entry name" value="Peptidase_S10"/>
    <property type="match status" value="1"/>
</dbReference>
<feature type="chain" id="PRO_5040450320" description="Serine carboxypeptidase" evidence="8">
    <location>
        <begin position="31"/>
        <end position="253"/>
    </location>
</feature>
<comment type="similarity">
    <text evidence="1">Belongs to the peptidase S10 family.</text>
</comment>
<feature type="non-terminal residue" evidence="9">
    <location>
        <position position="1"/>
    </location>
</feature>
<keyword evidence="4 8" id="KW-0732">Signal</keyword>
<evidence type="ECO:0000256" key="2">
    <source>
        <dbReference type="ARBA" id="ARBA00022645"/>
    </source>
</evidence>
<dbReference type="PANTHER" id="PTHR11802:SF472">
    <property type="entry name" value="SERINE CARBOXYPEPTIDASE CPVL-RELATED"/>
    <property type="match status" value="1"/>
</dbReference>
<sequence length="253" mass="28450">MRLQMQPSAVTLAALVLSLPLAFIVTAVNASPHAQASFVTQSSTSDTPSSLRRDRAAQSWTAPCLNGIKRLGKNSNFCNQLLREEHRVGALPWEDGEEPINESYAGHFPISSWKQDGYHGETSMFYWFFPAINPKVKNPPLVIWLQGGPGSSSMIGLFFENGPIKVTEDMKLVRRPVSWADDYSMLFIDQPVGTGYSYVTRLQDNDEQNLTDKDDLDQVIARLNKELQEDQQKEQQFFAHMADKDFTFKSAAN</sequence>
<protein>
    <recommendedName>
        <fullName evidence="11">Serine carboxypeptidase</fullName>
    </recommendedName>
</protein>
<keyword evidence="6" id="KW-0325">Glycoprotein</keyword>
<dbReference type="Gene3D" id="3.40.50.1820">
    <property type="entry name" value="alpha/beta hydrolase"/>
    <property type="match status" value="1"/>
</dbReference>
<gene>
    <name evidence="9" type="ORF">BG011_001888</name>
</gene>
<accession>A0A9P6PKZ7</accession>
<evidence type="ECO:0000313" key="10">
    <source>
        <dbReference type="Proteomes" id="UP000726737"/>
    </source>
</evidence>
<feature type="compositionally biased region" description="Polar residues" evidence="7">
    <location>
        <begin position="36"/>
        <end position="50"/>
    </location>
</feature>
<evidence type="ECO:0000256" key="6">
    <source>
        <dbReference type="ARBA" id="ARBA00023180"/>
    </source>
</evidence>
<dbReference type="InterPro" id="IPR001563">
    <property type="entry name" value="Peptidase_S10"/>
</dbReference>
<evidence type="ECO:0000256" key="3">
    <source>
        <dbReference type="ARBA" id="ARBA00022670"/>
    </source>
</evidence>
<evidence type="ECO:0000256" key="7">
    <source>
        <dbReference type="SAM" id="MobiDB-lite"/>
    </source>
</evidence>
<keyword evidence="3" id="KW-0645">Protease</keyword>
<keyword evidence="10" id="KW-1185">Reference proteome</keyword>
<dbReference type="Proteomes" id="UP000726737">
    <property type="component" value="Unassembled WGS sequence"/>
</dbReference>
<evidence type="ECO:0000313" key="9">
    <source>
        <dbReference type="EMBL" id="KAG0247193.1"/>
    </source>
</evidence>
<dbReference type="OrthoDB" id="443318at2759"/>
<proteinExistence type="inferred from homology"/>
<evidence type="ECO:0008006" key="11">
    <source>
        <dbReference type="Google" id="ProtNLM"/>
    </source>
</evidence>
<evidence type="ECO:0000256" key="1">
    <source>
        <dbReference type="ARBA" id="ARBA00009431"/>
    </source>
</evidence>
<dbReference type="GO" id="GO:0006508">
    <property type="term" value="P:proteolysis"/>
    <property type="evidence" value="ECO:0007669"/>
    <property type="project" value="UniProtKB-KW"/>
</dbReference>
<evidence type="ECO:0000256" key="4">
    <source>
        <dbReference type="ARBA" id="ARBA00022729"/>
    </source>
</evidence>
<keyword evidence="2" id="KW-0121">Carboxypeptidase</keyword>
<dbReference type="InterPro" id="IPR029058">
    <property type="entry name" value="AB_hydrolase_fold"/>
</dbReference>
<dbReference type="EMBL" id="JAAAJA010001540">
    <property type="protein sequence ID" value="KAG0247193.1"/>
    <property type="molecule type" value="Genomic_DNA"/>
</dbReference>
<feature type="region of interest" description="Disordered" evidence="7">
    <location>
        <begin position="36"/>
        <end position="55"/>
    </location>
</feature>
<dbReference type="SUPFAM" id="SSF53474">
    <property type="entry name" value="alpha/beta-Hydrolases"/>
    <property type="match status" value="1"/>
</dbReference>
<dbReference type="PANTHER" id="PTHR11802">
    <property type="entry name" value="SERINE PROTEASE FAMILY S10 SERINE CARBOXYPEPTIDASE"/>
    <property type="match status" value="1"/>
</dbReference>
<organism evidence="9 10">
    <name type="scientific">Mortierella polycephala</name>
    <dbReference type="NCBI Taxonomy" id="41804"/>
    <lineage>
        <taxon>Eukaryota</taxon>
        <taxon>Fungi</taxon>
        <taxon>Fungi incertae sedis</taxon>
        <taxon>Mucoromycota</taxon>
        <taxon>Mortierellomycotina</taxon>
        <taxon>Mortierellomycetes</taxon>
        <taxon>Mortierellales</taxon>
        <taxon>Mortierellaceae</taxon>
        <taxon>Mortierella</taxon>
    </lineage>
</organism>
<reference evidence="9" key="1">
    <citation type="journal article" date="2020" name="Fungal Divers.">
        <title>Resolving the Mortierellaceae phylogeny through synthesis of multi-gene phylogenetics and phylogenomics.</title>
        <authorList>
            <person name="Vandepol N."/>
            <person name="Liber J."/>
            <person name="Desiro A."/>
            <person name="Na H."/>
            <person name="Kennedy M."/>
            <person name="Barry K."/>
            <person name="Grigoriev I.V."/>
            <person name="Miller A.N."/>
            <person name="O'Donnell K."/>
            <person name="Stajich J.E."/>
            <person name="Bonito G."/>
        </authorList>
    </citation>
    <scope>NUCLEOTIDE SEQUENCE</scope>
    <source>
        <strain evidence="9">KOD948</strain>
    </source>
</reference>
<feature type="signal peptide" evidence="8">
    <location>
        <begin position="1"/>
        <end position="30"/>
    </location>
</feature>